<proteinExistence type="predicted"/>
<feature type="transmembrane region" description="Helical" evidence="1">
    <location>
        <begin position="226"/>
        <end position="246"/>
    </location>
</feature>
<sequence length="282" mass="27613">MTNALMIGLALALAAAVALNAGYLLQHAGARTAPPISARHPVTMIRGLLGSRAWLAGLALGLTGWALHVAALAHAPLSLVQAFAAGGLVLSIPAAAVLLRERLGRAELQGIAIMVGALLLLAVGVGPIAAPTLRPGALAAYLLAAAALAAALAAAPASDRRPHMLGLAGGVLYGAADAATKAATIVGGHGVGALLLSPWPLVVLLASAGAFLCFQRGLQTGAAVPVVALMTAGTNVVAMAAGVFVFGDPLGAGPVAAGLHVLAFSLVALAAWRLAPAQTAFA</sequence>
<feature type="transmembrane region" description="Helical" evidence="1">
    <location>
        <begin position="111"/>
        <end position="130"/>
    </location>
</feature>
<feature type="transmembrane region" description="Helical" evidence="1">
    <location>
        <begin position="53"/>
        <end position="73"/>
    </location>
</feature>
<feature type="transmembrane region" description="Helical" evidence="1">
    <location>
        <begin position="252"/>
        <end position="272"/>
    </location>
</feature>
<keyword evidence="1" id="KW-0812">Transmembrane</keyword>
<feature type="transmembrane region" description="Helical" evidence="1">
    <location>
        <begin position="193"/>
        <end position="214"/>
    </location>
</feature>
<organism evidence="2 3">
    <name type="scientific">Capillimicrobium parvum</name>
    <dbReference type="NCBI Taxonomy" id="2884022"/>
    <lineage>
        <taxon>Bacteria</taxon>
        <taxon>Bacillati</taxon>
        <taxon>Actinomycetota</taxon>
        <taxon>Thermoleophilia</taxon>
        <taxon>Solirubrobacterales</taxon>
        <taxon>Capillimicrobiaceae</taxon>
        <taxon>Capillimicrobium</taxon>
    </lineage>
</organism>
<dbReference type="EMBL" id="CP087164">
    <property type="protein sequence ID" value="UGS36130.1"/>
    <property type="molecule type" value="Genomic_DNA"/>
</dbReference>
<dbReference type="AlphaFoldDB" id="A0A9E6XXN6"/>
<evidence type="ECO:0000313" key="3">
    <source>
        <dbReference type="Proteomes" id="UP001162834"/>
    </source>
</evidence>
<feature type="transmembrane region" description="Helical" evidence="1">
    <location>
        <begin position="79"/>
        <end position="99"/>
    </location>
</feature>
<keyword evidence="3" id="KW-1185">Reference proteome</keyword>
<name>A0A9E6XXN6_9ACTN</name>
<gene>
    <name evidence="2" type="ORF">DSM104329_02530</name>
</gene>
<protein>
    <submittedName>
        <fullName evidence="2">Uncharacterized protein</fullName>
    </submittedName>
</protein>
<evidence type="ECO:0000256" key="1">
    <source>
        <dbReference type="SAM" id="Phobius"/>
    </source>
</evidence>
<dbReference type="PANTHER" id="PTHR40761:SF1">
    <property type="entry name" value="CONSERVED INTEGRAL MEMBRANE ALANINE VALINE AND LEUCINE RICH PROTEIN-RELATED"/>
    <property type="match status" value="1"/>
</dbReference>
<dbReference type="RefSeq" id="WP_259315808.1">
    <property type="nucleotide sequence ID" value="NZ_CP087164.1"/>
</dbReference>
<dbReference type="KEGG" id="sbae:DSM104329_02530"/>
<accession>A0A9E6XXN6</accession>
<feature type="transmembrane region" description="Helical" evidence="1">
    <location>
        <begin position="167"/>
        <end position="187"/>
    </location>
</feature>
<feature type="transmembrane region" description="Helical" evidence="1">
    <location>
        <begin position="6"/>
        <end position="25"/>
    </location>
</feature>
<dbReference type="PANTHER" id="PTHR40761">
    <property type="entry name" value="CONSERVED INTEGRAL MEMBRANE ALANINE VALINE AND LEUCINE RICH PROTEIN-RELATED"/>
    <property type="match status" value="1"/>
</dbReference>
<dbReference type="Proteomes" id="UP001162834">
    <property type="component" value="Chromosome"/>
</dbReference>
<feature type="transmembrane region" description="Helical" evidence="1">
    <location>
        <begin position="136"/>
        <end position="155"/>
    </location>
</feature>
<keyword evidence="1" id="KW-0472">Membrane</keyword>
<dbReference type="SUPFAM" id="SSF103481">
    <property type="entry name" value="Multidrug resistance efflux transporter EmrE"/>
    <property type="match status" value="1"/>
</dbReference>
<keyword evidence="1" id="KW-1133">Transmembrane helix</keyword>
<dbReference type="InterPro" id="IPR037185">
    <property type="entry name" value="EmrE-like"/>
</dbReference>
<reference evidence="2" key="1">
    <citation type="journal article" date="2022" name="Int. J. Syst. Evol. Microbiol.">
        <title>Pseudomonas aegrilactucae sp. nov. and Pseudomonas morbosilactucae sp. nov., pathogens causing bacterial rot of lettuce in Japan.</title>
        <authorList>
            <person name="Sawada H."/>
            <person name="Fujikawa T."/>
            <person name="Satou M."/>
        </authorList>
    </citation>
    <scope>NUCLEOTIDE SEQUENCE</scope>
    <source>
        <strain evidence="2">0166_1</strain>
    </source>
</reference>
<evidence type="ECO:0000313" key="2">
    <source>
        <dbReference type="EMBL" id="UGS36130.1"/>
    </source>
</evidence>